<dbReference type="SUPFAM" id="SSF56672">
    <property type="entry name" value="DNA/RNA polymerases"/>
    <property type="match status" value="1"/>
</dbReference>
<feature type="domain" description="Reverse transcriptase Ty1/copia-type" evidence="1">
    <location>
        <begin position="17"/>
        <end position="241"/>
    </location>
</feature>
<dbReference type="PANTHER" id="PTHR11439:SF470">
    <property type="entry name" value="CYSTEINE-RICH RLK (RECEPTOR-LIKE PROTEIN KINASE) 8"/>
    <property type="match status" value="1"/>
</dbReference>
<dbReference type="Proteomes" id="UP000504604">
    <property type="component" value="Linkage group LG6"/>
</dbReference>
<keyword evidence="2" id="KW-1185">Reference proteome</keyword>
<proteinExistence type="predicted"/>
<dbReference type="RefSeq" id="XP_020549863.1">
    <property type="nucleotide sequence ID" value="XM_020694204.1"/>
</dbReference>
<organism evidence="2 3">
    <name type="scientific">Sesamum indicum</name>
    <name type="common">Oriental sesame</name>
    <name type="synonym">Sesamum orientale</name>
    <dbReference type="NCBI Taxonomy" id="4182"/>
    <lineage>
        <taxon>Eukaryota</taxon>
        <taxon>Viridiplantae</taxon>
        <taxon>Streptophyta</taxon>
        <taxon>Embryophyta</taxon>
        <taxon>Tracheophyta</taxon>
        <taxon>Spermatophyta</taxon>
        <taxon>Magnoliopsida</taxon>
        <taxon>eudicotyledons</taxon>
        <taxon>Gunneridae</taxon>
        <taxon>Pentapetalae</taxon>
        <taxon>asterids</taxon>
        <taxon>lamiids</taxon>
        <taxon>Lamiales</taxon>
        <taxon>Pedaliaceae</taxon>
        <taxon>Sesamum</taxon>
    </lineage>
</organism>
<dbReference type="GeneID" id="110012095"/>
<sequence length="355" mass="40064">MEHGPSLLCLMERTQFVCRWIYKTKLKPDGTLERCKARLVAKGYSQIEGEEYSDCFAPVAMAVTVRAFLAIAAGKGWSLQHFDVNNAFLHGRLDEDIYMEAPEAYQIPEGKVCKLNKSLYGLKQASREWNEEFSHKMTEYGFRQSAHDYCLFTEGEGSHFIAMLVYVDDILVTATNDKLITEVKEYLNDLFSIKDLGAARYFLGLEIARSDQGIIVNPNKYTLEIVRDVGLEKGKPTSSPLPAGCKFTSEAGAALDNPSKFRRLIGRLLYLGFTRPEICHATQQLSQYVQHPCQQHWDAAIHLVRYLKGTPSTGLFFPSNTNFQLEVFCDVDWGTCQTTRKSLTGYCVFLGATPI</sequence>
<evidence type="ECO:0000259" key="1">
    <source>
        <dbReference type="Pfam" id="PF07727"/>
    </source>
</evidence>
<reference evidence="3" key="1">
    <citation type="submission" date="2025-08" db="UniProtKB">
        <authorList>
            <consortium name="RefSeq"/>
        </authorList>
    </citation>
    <scope>IDENTIFICATION</scope>
</reference>
<dbReference type="KEGG" id="sind:110012095"/>
<evidence type="ECO:0000313" key="3">
    <source>
        <dbReference type="RefSeq" id="XP_020549863.1"/>
    </source>
</evidence>
<protein>
    <submittedName>
        <fullName evidence="3">Uncharacterized protein LOC110012095</fullName>
    </submittedName>
</protein>
<dbReference type="InterPro" id="IPR043502">
    <property type="entry name" value="DNA/RNA_pol_sf"/>
</dbReference>
<dbReference type="AlphaFoldDB" id="A0A8M8USE7"/>
<accession>A0A8M8USE7</accession>
<dbReference type="Pfam" id="PF07727">
    <property type="entry name" value="RVT_2"/>
    <property type="match status" value="1"/>
</dbReference>
<evidence type="ECO:0000313" key="2">
    <source>
        <dbReference type="Proteomes" id="UP000504604"/>
    </source>
</evidence>
<name>A0A8M8USE7_SESIN</name>
<gene>
    <name evidence="3" type="primary">LOC110012095</name>
</gene>
<dbReference type="InterPro" id="IPR013103">
    <property type="entry name" value="RVT_2"/>
</dbReference>
<dbReference type="OrthoDB" id="1711174at2759"/>
<dbReference type="PANTHER" id="PTHR11439">
    <property type="entry name" value="GAG-POL-RELATED RETROTRANSPOSON"/>
    <property type="match status" value="1"/>
</dbReference>